<evidence type="ECO:0000313" key="2">
    <source>
        <dbReference type="EMBL" id="GMT19304.1"/>
    </source>
</evidence>
<feature type="chain" id="PRO_5043966576" evidence="1">
    <location>
        <begin position="28"/>
        <end position="87"/>
    </location>
</feature>
<accession>A0AAV5VLP0</accession>
<feature type="non-terminal residue" evidence="2">
    <location>
        <position position="1"/>
    </location>
</feature>
<reference evidence="2" key="1">
    <citation type="submission" date="2023-10" db="EMBL/GenBank/DDBJ databases">
        <title>Genome assembly of Pristionchus species.</title>
        <authorList>
            <person name="Yoshida K."/>
            <person name="Sommer R.J."/>
        </authorList>
    </citation>
    <scope>NUCLEOTIDE SEQUENCE</scope>
    <source>
        <strain evidence="2">RS5133</strain>
    </source>
</reference>
<protein>
    <submittedName>
        <fullName evidence="2">Uncharacterized protein</fullName>
    </submittedName>
</protein>
<sequence>LQEMHSKYLSTLCLLIAISCCLNKSNTFSTMEGYVDVPYFWRETVNSIIVFKNCITDLFTFFRSTIQLIWRNYNENQIFYPNLQYSI</sequence>
<evidence type="ECO:0000256" key="1">
    <source>
        <dbReference type="SAM" id="SignalP"/>
    </source>
</evidence>
<keyword evidence="1" id="KW-0732">Signal</keyword>
<gene>
    <name evidence="2" type="ORF">PFISCL1PPCAC_10601</name>
</gene>
<comment type="caution">
    <text evidence="2">The sequence shown here is derived from an EMBL/GenBank/DDBJ whole genome shotgun (WGS) entry which is preliminary data.</text>
</comment>
<dbReference type="Proteomes" id="UP001432322">
    <property type="component" value="Unassembled WGS sequence"/>
</dbReference>
<evidence type="ECO:0000313" key="3">
    <source>
        <dbReference type="Proteomes" id="UP001432322"/>
    </source>
</evidence>
<proteinExistence type="predicted"/>
<dbReference type="AlphaFoldDB" id="A0AAV5VLP0"/>
<feature type="signal peptide" evidence="1">
    <location>
        <begin position="1"/>
        <end position="27"/>
    </location>
</feature>
<keyword evidence="3" id="KW-1185">Reference proteome</keyword>
<name>A0AAV5VLP0_9BILA</name>
<dbReference type="EMBL" id="BTSY01000003">
    <property type="protein sequence ID" value="GMT19304.1"/>
    <property type="molecule type" value="Genomic_DNA"/>
</dbReference>
<organism evidence="2 3">
    <name type="scientific">Pristionchus fissidentatus</name>
    <dbReference type="NCBI Taxonomy" id="1538716"/>
    <lineage>
        <taxon>Eukaryota</taxon>
        <taxon>Metazoa</taxon>
        <taxon>Ecdysozoa</taxon>
        <taxon>Nematoda</taxon>
        <taxon>Chromadorea</taxon>
        <taxon>Rhabditida</taxon>
        <taxon>Rhabditina</taxon>
        <taxon>Diplogasteromorpha</taxon>
        <taxon>Diplogasteroidea</taxon>
        <taxon>Neodiplogasteridae</taxon>
        <taxon>Pristionchus</taxon>
    </lineage>
</organism>